<keyword evidence="2" id="KW-0812">Transmembrane</keyword>
<keyword evidence="2" id="KW-1133">Transmembrane helix</keyword>
<feature type="region of interest" description="Disordered" evidence="1">
    <location>
        <begin position="95"/>
        <end position="163"/>
    </location>
</feature>
<dbReference type="Proteomes" id="UP000325211">
    <property type="component" value="Chromosome"/>
</dbReference>
<dbReference type="EMBL" id="CP029190">
    <property type="protein sequence ID" value="QES52350.1"/>
    <property type="molecule type" value="Genomic_DNA"/>
</dbReference>
<dbReference type="OrthoDB" id="4331012at2"/>
<evidence type="ECO:0000256" key="1">
    <source>
        <dbReference type="SAM" id="MobiDB-lite"/>
    </source>
</evidence>
<accession>A0A5P2DCQ8</accession>
<evidence type="ECO:0000313" key="4">
    <source>
        <dbReference type="Proteomes" id="UP000325211"/>
    </source>
</evidence>
<reference evidence="3 4" key="1">
    <citation type="submission" date="2018-05" db="EMBL/GenBank/DDBJ databases">
        <title>Streptomyces venezuelae.</title>
        <authorList>
            <person name="Kim W."/>
            <person name="Lee N."/>
            <person name="Cho B.-K."/>
        </authorList>
    </citation>
    <scope>NUCLEOTIDE SEQUENCE [LARGE SCALE GENOMIC DNA]</scope>
    <source>
        <strain evidence="3 4">ATCC 21782</strain>
    </source>
</reference>
<proteinExistence type="predicted"/>
<evidence type="ECO:0000256" key="2">
    <source>
        <dbReference type="SAM" id="Phobius"/>
    </source>
</evidence>
<keyword evidence="2" id="KW-0472">Membrane</keyword>
<sequence length="192" mass="20131">MAAPAPAPAAPAEEGQRGTVWATPSTAEPGAQIELRVTGCKGTTGLAKSPVFVADADLSGRDGRGNPLYGEAMVSTHARPGWHTVRAFCDGGEKATGSLQIVPHKPDHHRPDHQRPDHHRPDHHRPDAHHTPRWPVHAGGGGMAAELATAKKEPEREGPSLPHTVIGGVLAAAAGLAVAGRALKLRRRRSGE</sequence>
<feature type="compositionally biased region" description="Basic and acidic residues" evidence="1">
    <location>
        <begin position="149"/>
        <end position="158"/>
    </location>
</feature>
<gene>
    <name evidence="3" type="ORF">DEJ50_11845</name>
</gene>
<organism evidence="3 4">
    <name type="scientific">Streptomyces venezuelae</name>
    <dbReference type="NCBI Taxonomy" id="54571"/>
    <lineage>
        <taxon>Bacteria</taxon>
        <taxon>Bacillati</taxon>
        <taxon>Actinomycetota</taxon>
        <taxon>Actinomycetes</taxon>
        <taxon>Kitasatosporales</taxon>
        <taxon>Streptomycetaceae</taxon>
        <taxon>Streptomyces</taxon>
    </lineage>
</organism>
<protein>
    <submittedName>
        <fullName evidence="3">Uncharacterized protein</fullName>
    </submittedName>
</protein>
<feature type="transmembrane region" description="Helical" evidence="2">
    <location>
        <begin position="161"/>
        <end position="183"/>
    </location>
</feature>
<dbReference type="AlphaFoldDB" id="A0A5P2DCQ8"/>
<evidence type="ECO:0000313" key="3">
    <source>
        <dbReference type="EMBL" id="QES52350.1"/>
    </source>
</evidence>
<name>A0A5P2DCQ8_STRVZ</name>
<feature type="region of interest" description="Disordered" evidence="1">
    <location>
        <begin position="1"/>
        <end position="28"/>
    </location>
</feature>